<dbReference type="EMBL" id="JAUSZI010000002">
    <property type="protein sequence ID" value="MDQ1026355.1"/>
    <property type="molecule type" value="Genomic_DNA"/>
</dbReference>
<dbReference type="Proteomes" id="UP001230328">
    <property type="component" value="Unassembled WGS sequence"/>
</dbReference>
<gene>
    <name evidence="1" type="ORF">QF035_003937</name>
</gene>
<comment type="caution">
    <text evidence="1">The sequence shown here is derived from an EMBL/GenBank/DDBJ whole genome shotgun (WGS) entry which is preliminary data.</text>
</comment>
<reference evidence="1 2" key="1">
    <citation type="submission" date="2023-07" db="EMBL/GenBank/DDBJ databases">
        <title>Comparative genomics of wheat-associated soil bacteria to identify genetic determinants of phenazine resistance.</title>
        <authorList>
            <person name="Mouncey N."/>
        </authorList>
    </citation>
    <scope>NUCLEOTIDE SEQUENCE [LARGE SCALE GENOMIC DNA]</scope>
    <source>
        <strain evidence="1 2">V2I4</strain>
    </source>
</reference>
<protein>
    <recommendedName>
        <fullName evidence="3">PIN domain-containing protein</fullName>
    </recommendedName>
</protein>
<dbReference type="SUPFAM" id="SSF88723">
    <property type="entry name" value="PIN domain-like"/>
    <property type="match status" value="1"/>
</dbReference>
<name>A0ABU0SS21_9ACTN</name>
<organism evidence="1 2">
    <name type="scientific">Streptomyces umbrinus</name>
    <dbReference type="NCBI Taxonomy" id="67370"/>
    <lineage>
        <taxon>Bacteria</taxon>
        <taxon>Bacillati</taxon>
        <taxon>Actinomycetota</taxon>
        <taxon>Actinomycetes</taxon>
        <taxon>Kitasatosporales</taxon>
        <taxon>Streptomycetaceae</taxon>
        <taxon>Streptomyces</taxon>
        <taxon>Streptomyces phaeochromogenes group</taxon>
    </lineage>
</organism>
<accession>A0ABU0SS21</accession>
<evidence type="ECO:0008006" key="3">
    <source>
        <dbReference type="Google" id="ProtNLM"/>
    </source>
</evidence>
<dbReference type="RefSeq" id="WP_307521672.1">
    <property type="nucleotide sequence ID" value="NZ_JAUSZI010000002.1"/>
</dbReference>
<evidence type="ECO:0000313" key="2">
    <source>
        <dbReference type="Proteomes" id="UP001230328"/>
    </source>
</evidence>
<proteinExistence type="predicted"/>
<evidence type="ECO:0000313" key="1">
    <source>
        <dbReference type="EMBL" id="MDQ1026355.1"/>
    </source>
</evidence>
<keyword evidence="2" id="KW-1185">Reference proteome</keyword>
<dbReference type="InterPro" id="IPR029060">
    <property type="entry name" value="PIN-like_dom_sf"/>
</dbReference>
<sequence>MSVFVYDTGALIALERKDPEAQRFHSRLAAREGFHPPIVLIPVLAQVWRPQPGHWTPLSKALAECVVFSAQRDLGTCGLCQAGHAVDDGKRAGVVAARAVLPAKKAPDAVDALVTVVAARHERAVILTSDPDDLCAYRDALGAAGQDVAILPVDSLRDFRSGKPTLL</sequence>